<dbReference type="GO" id="GO:0003700">
    <property type="term" value="F:DNA-binding transcription factor activity"/>
    <property type="evidence" value="ECO:0007669"/>
    <property type="project" value="TreeGrafter"/>
</dbReference>
<dbReference type="EMBL" id="CP009287">
    <property type="protein sequence ID" value="AIQ70116.1"/>
    <property type="molecule type" value="Genomic_DNA"/>
</dbReference>
<keyword evidence="8" id="KW-1185">Reference proteome</keyword>
<dbReference type="InterPro" id="IPR001647">
    <property type="entry name" value="HTH_TetR"/>
</dbReference>
<name>A0A089M8J1_9BACL</name>
<dbReference type="AlphaFoldDB" id="A0A089M8J1"/>
<dbReference type="Gene3D" id="1.10.10.60">
    <property type="entry name" value="Homeodomain-like"/>
    <property type="match status" value="1"/>
</dbReference>
<organism evidence="7 8">
    <name type="scientific">Paenibacillus graminis</name>
    <dbReference type="NCBI Taxonomy" id="189425"/>
    <lineage>
        <taxon>Bacteria</taxon>
        <taxon>Bacillati</taxon>
        <taxon>Bacillota</taxon>
        <taxon>Bacilli</taxon>
        <taxon>Bacillales</taxon>
        <taxon>Paenibacillaceae</taxon>
        <taxon>Paenibacillus</taxon>
    </lineage>
</organism>
<dbReference type="InterPro" id="IPR036271">
    <property type="entry name" value="Tet_transcr_reg_TetR-rel_C_sf"/>
</dbReference>
<dbReference type="InterPro" id="IPR009057">
    <property type="entry name" value="Homeodomain-like_sf"/>
</dbReference>
<dbReference type="Gene3D" id="1.10.357.10">
    <property type="entry name" value="Tetracycline Repressor, domain 2"/>
    <property type="match status" value="1"/>
</dbReference>
<keyword evidence="4" id="KW-0804">Transcription</keyword>
<dbReference type="InterPro" id="IPR004111">
    <property type="entry name" value="Repressor_TetR_C"/>
</dbReference>
<dbReference type="PROSITE" id="PS01081">
    <property type="entry name" value="HTH_TETR_1"/>
    <property type="match status" value="1"/>
</dbReference>
<evidence type="ECO:0000256" key="5">
    <source>
        <dbReference type="PROSITE-ProRule" id="PRU00335"/>
    </source>
</evidence>
<evidence type="ECO:0000256" key="2">
    <source>
        <dbReference type="ARBA" id="ARBA00023015"/>
    </source>
</evidence>
<dbReference type="Proteomes" id="UP000029500">
    <property type="component" value="Chromosome"/>
</dbReference>
<evidence type="ECO:0000259" key="6">
    <source>
        <dbReference type="PROSITE" id="PS50977"/>
    </source>
</evidence>
<dbReference type="RefSeq" id="WP_025704944.1">
    <property type="nucleotide sequence ID" value="NZ_CP009287.1"/>
</dbReference>
<dbReference type="Pfam" id="PF00440">
    <property type="entry name" value="TetR_N"/>
    <property type="match status" value="1"/>
</dbReference>
<dbReference type="SUPFAM" id="SSF46689">
    <property type="entry name" value="Homeodomain-like"/>
    <property type="match status" value="1"/>
</dbReference>
<dbReference type="PROSITE" id="PS50977">
    <property type="entry name" value="HTH_TETR_2"/>
    <property type="match status" value="1"/>
</dbReference>
<proteinExistence type="predicted"/>
<dbReference type="KEGG" id="pgm:PGRAT_22545"/>
<evidence type="ECO:0000256" key="3">
    <source>
        <dbReference type="ARBA" id="ARBA00023125"/>
    </source>
</evidence>
<dbReference type="GO" id="GO:0045892">
    <property type="term" value="P:negative regulation of DNA-templated transcription"/>
    <property type="evidence" value="ECO:0007669"/>
    <property type="project" value="InterPro"/>
</dbReference>
<sequence length="225" mass="25572">MRVKKQHISEETILSAAWELMDKIGIEEFSMRKLAVELNIQAPSLYWYFENKQSIFQALANEVAKEVLQAAKHEGEWQEQLTDYALKIKNTLSKYPCSPILWMRTVPSEPDYLALINGLLEIIDPLPLEEKDKFASIACVMNYVISFELDKHEQQKVDLFLSLDAKEGPKAVFKQSIEQLPVERSKVLKRMYDNGLFSELGSDRMFNTGLGIIISGIEQLAAAGG</sequence>
<feature type="domain" description="HTH tetR-type" evidence="6">
    <location>
        <begin position="7"/>
        <end position="67"/>
    </location>
</feature>
<reference evidence="7 8" key="1">
    <citation type="submission" date="2014-08" db="EMBL/GenBank/DDBJ databases">
        <title>Comparative genomics of the Paenibacillus odorifer group.</title>
        <authorList>
            <person name="den Bakker H.C."/>
            <person name="Tsai Y.-C."/>
            <person name="Martin N."/>
            <person name="Korlach J."/>
            <person name="Wiedmann M."/>
        </authorList>
    </citation>
    <scope>NUCLEOTIDE SEQUENCE [LARGE SCALE GENOMIC DNA]</scope>
    <source>
        <strain evidence="7 8">DSM 15220</strain>
    </source>
</reference>
<accession>A0A089M8J1</accession>
<dbReference type="PANTHER" id="PTHR30055">
    <property type="entry name" value="HTH-TYPE TRANSCRIPTIONAL REGULATOR RUTR"/>
    <property type="match status" value="1"/>
</dbReference>
<keyword evidence="3 5" id="KW-0238">DNA-binding</keyword>
<dbReference type="InterPro" id="IPR023772">
    <property type="entry name" value="DNA-bd_HTH_TetR-type_CS"/>
</dbReference>
<dbReference type="InterPro" id="IPR050109">
    <property type="entry name" value="HTH-type_TetR-like_transc_reg"/>
</dbReference>
<dbReference type="Pfam" id="PF02909">
    <property type="entry name" value="TetR_C_1"/>
    <property type="match status" value="1"/>
</dbReference>
<keyword evidence="1" id="KW-0678">Repressor</keyword>
<dbReference type="InterPro" id="IPR003012">
    <property type="entry name" value="Tet_transcr_reg_TetR"/>
</dbReference>
<protein>
    <recommendedName>
        <fullName evidence="6">HTH tetR-type domain-containing protein</fullName>
    </recommendedName>
</protein>
<dbReference type="GO" id="GO:0046677">
    <property type="term" value="P:response to antibiotic"/>
    <property type="evidence" value="ECO:0007669"/>
    <property type="project" value="InterPro"/>
</dbReference>
<dbReference type="eggNOG" id="COG1309">
    <property type="taxonomic scope" value="Bacteria"/>
</dbReference>
<evidence type="ECO:0000256" key="1">
    <source>
        <dbReference type="ARBA" id="ARBA00022491"/>
    </source>
</evidence>
<dbReference type="OrthoDB" id="166040at2"/>
<dbReference type="STRING" id="189425.PGRAT_22545"/>
<evidence type="ECO:0000313" key="7">
    <source>
        <dbReference type="EMBL" id="AIQ70116.1"/>
    </source>
</evidence>
<dbReference type="HOGENOM" id="CLU_069543_2_1_9"/>
<evidence type="ECO:0000313" key="8">
    <source>
        <dbReference type="Proteomes" id="UP000029500"/>
    </source>
</evidence>
<dbReference type="PRINTS" id="PR00400">
    <property type="entry name" value="TETREPRESSOR"/>
</dbReference>
<dbReference type="GO" id="GO:0000976">
    <property type="term" value="F:transcription cis-regulatory region binding"/>
    <property type="evidence" value="ECO:0007669"/>
    <property type="project" value="TreeGrafter"/>
</dbReference>
<evidence type="ECO:0000256" key="4">
    <source>
        <dbReference type="ARBA" id="ARBA00023163"/>
    </source>
</evidence>
<feature type="DNA-binding region" description="H-T-H motif" evidence="5">
    <location>
        <begin position="30"/>
        <end position="49"/>
    </location>
</feature>
<dbReference type="SUPFAM" id="SSF48498">
    <property type="entry name" value="Tetracyclin repressor-like, C-terminal domain"/>
    <property type="match status" value="1"/>
</dbReference>
<keyword evidence="2" id="KW-0805">Transcription regulation</keyword>
<dbReference type="PANTHER" id="PTHR30055:SF151">
    <property type="entry name" value="TRANSCRIPTIONAL REGULATORY PROTEIN"/>
    <property type="match status" value="1"/>
</dbReference>
<dbReference type="PRINTS" id="PR00455">
    <property type="entry name" value="HTHTETR"/>
</dbReference>
<gene>
    <name evidence="7" type="ORF">PGRAT_22545</name>
</gene>